<dbReference type="InterPro" id="IPR044666">
    <property type="entry name" value="Cyclophilin_A-like"/>
</dbReference>
<dbReference type="Pfam" id="PF00160">
    <property type="entry name" value="Pro_isomerase"/>
    <property type="match status" value="1"/>
</dbReference>
<dbReference type="STRING" id="446470.Snas_5842"/>
<feature type="compositionally biased region" description="Basic and acidic residues" evidence="2">
    <location>
        <begin position="34"/>
        <end position="46"/>
    </location>
</feature>
<sequence>MDAKSDDDVTEPNPSADDVTEIRPAVQAPDPTPDTDRKAARKEARRQPLNPDDPEPTWLARGSGGRTIVGIVLVLVMVAGIAALGWWLFEPASAESTDDGKLTSEDCRVSEAKDEAATVRLPPSLGKTEPRATATVTTNVGELTVLLFGDVSPCGVSGFEYLTRQGFYANSPCYRLTTQQTDPTVTLRCGDPTGTGKGGPGFRYQAEDAFTGEVGRDYVALINDRKGMAGGSFAFVRGESKPTAALSVIGQVISGHGVLDQIGAAAGVDPYDDEPAQPVVIQKITIKTGTVTLPPSDNGSSPSSSGVPTTSGTGTATPSGSGQPSSGGSSSSGGGIDFPN</sequence>
<gene>
    <name evidence="5" type="ordered locus">Snas_5842</name>
</gene>
<feature type="domain" description="PPIase cyclophilin-type" evidence="4">
    <location>
        <begin position="138"/>
        <end position="286"/>
    </location>
</feature>
<organism evidence="5 6">
    <name type="scientific">Stackebrandtia nassauensis (strain DSM 44728 / CIP 108903 / NRRL B-16338 / NBRC 102104 / LLR-40K-21)</name>
    <dbReference type="NCBI Taxonomy" id="446470"/>
    <lineage>
        <taxon>Bacteria</taxon>
        <taxon>Bacillati</taxon>
        <taxon>Actinomycetota</taxon>
        <taxon>Actinomycetes</taxon>
        <taxon>Glycomycetales</taxon>
        <taxon>Glycomycetaceae</taxon>
        <taxon>Stackebrandtia</taxon>
    </lineage>
</organism>
<evidence type="ECO:0000256" key="3">
    <source>
        <dbReference type="SAM" id="Phobius"/>
    </source>
</evidence>
<dbReference type="PANTHER" id="PTHR45625:SF3">
    <property type="entry name" value="PEPTIDYL-PROLYL CIS-TRANS ISOMERASE B-RELATED"/>
    <property type="match status" value="1"/>
</dbReference>
<protein>
    <submittedName>
        <fullName evidence="5">Peptidyl-prolyl cis-trans isomerase (Rotamase)-cyclophilin family-like protein</fullName>
    </submittedName>
</protein>
<name>D3PZ42_STANL</name>
<feature type="region of interest" description="Disordered" evidence="2">
    <location>
        <begin position="1"/>
        <end position="61"/>
    </location>
</feature>
<evidence type="ECO:0000259" key="4">
    <source>
        <dbReference type="PROSITE" id="PS50072"/>
    </source>
</evidence>
<dbReference type="eggNOG" id="COG0652">
    <property type="taxonomic scope" value="Bacteria"/>
</dbReference>
<dbReference type="KEGG" id="sna:Snas_5842"/>
<evidence type="ECO:0000256" key="1">
    <source>
        <dbReference type="ARBA" id="ARBA00002388"/>
    </source>
</evidence>
<keyword evidence="3" id="KW-0812">Transmembrane</keyword>
<feature type="region of interest" description="Disordered" evidence="2">
    <location>
        <begin position="290"/>
        <end position="340"/>
    </location>
</feature>
<comment type="function">
    <text evidence="1">PPIases accelerate the folding of proteins. It catalyzes the cis-trans isomerization of proline imidic peptide bonds in oligopeptides.</text>
</comment>
<evidence type="ECO:0000313" key="6">
    <source>
        <dbReference type="Proteomes" id="UP000000844"/>
    </source>
</evidence>
<dbReference type="EMBL" id="CP001778">
    <property type="protein sequence ID" value="ADD45471.1"/>
    <property type="molecule type" value="Genomic_DNA"/>
</dbReference>
<dbReference type="InterPro" id="IPR029000">
    <property type="entry name" value="Cyclophilin-like_dom_sf"/>
</dbReference>
<dbReference type="HOGENOM" id="CLU_816140_0_0_11"/>
<dbReference type="GO" id="GO:0003755">
    <property type="term" value="F:peptidyl-prolyl cis-trans isomerase activity"/>
    <property type="evidence" value="ECO:0007669"/>
    <property type="project" value="InterPro"/>
</dbReference>
<dbReference type="SUPFAM" id="SSF50891">
    <property type="entry name" value="Cyclophilin-like"/>
    <property type="match status" value="1"/>
</dbReference>
<evidence type="ECO:0000313" key="5">
    <source>
        <dbReference type="EMBL" id="ADD45471.1"/>
    </source>
</evidence>
<feature type="compositionally biased region" description="Gly residues" evidence="2">
    <location>
        <begin position="330"/>
        <end position="340"/>
    </location>
</feature>
<keyword evidence="5" id="KW-0413">Isomerase</keyword>
<dbReference type="RefSeq" id="WP_013021042.1">
    <property type="nucleotide sequence ID" value="NC_013947.1"/>
</dbReference>
<keyword evidence="3" id="KW-1133">Transmembrane helix</keyword>
<dbReference type="AlphaFoldDB" id="D3PZ42"/>
<proteinExistence type="predicted"/>
<dbReference type="InterPro" id="IPR002130">
    <property type="entry name" value="Cyclophilin-type_PPIase_dom"/>
</dbReference>
<feature type="compositionally biased region" description="Low complexity" evidence="2">
    <location>
        <begin position="294"/>
        <end position="329"/>
    </location>
</feature>
<reference evidence="5 6" key="1">
    <citation type="journal article" date="2009" name="Stand. Genomic Sci.">
        <title>Complete genome sequence of Stackebrandtia nassauensis type strain (LLR-40K-21).</title>
        <authorList>
            <person name="Munk C."/>
            <person name="Lapidus A."/>
            <person name="Copeland A."/>
            <person name="Jando M."/>
            <person name="Mayilraj S."/>
            <person name="Glavina Del Rio T."/>
            <person name="Nolan M."/>
            <person name="Chen F."/>
            <person name="Lucas S."/>
            <person name="Tice H."/>
            <person name="Cheng J.F."/>
            <person name="Han C."/>
            <person name="Detter J.C."/>
            <person name="Bruce D."/>
            <person name="Goodwin L."/>
            <person name="Chain P."/>
            <person name="Pitluck S."/>
            <person name="Goker M."/>
            <person name="Ovchinikova G."/>
            <person name="Pati A."/>
            <person name="Ivanova N."/>
            <person name="Mavromatis K."/>
            <person name="Chen A."/>
            <person name="Palaniappan K."/>
            <person name="Land M."/>
            <person name="Hauser L."/>
            <person name="Chang Y.J."/>
            <person name="Jeffries C.D."/>
            <person name="Bristow J."/>
            <person name="Eisen J.A."/>
            <person name="Markowitz V."/>
            <person name="Hugenholtz P."/>
            <person name="Kyrpides N.C."/>
            <person name="Klenk H.P."/>
        </authorList>
    </citation>
    <scope>NUCLEOTIDE SEQUENCE [LARGE SCALE GENOMIC DNA]</scope>
    <source>
        <strain evidence="6">DSM 44728 / CIP 108903 / NRRL B-16338 / NBRC 102104 / LLR-40K-21</strain>
    </source>
</reference>
<evidence type="ECO:0000256" key="2">
    <source>
        <dbReference type="SAM" id="MobiDB-lite"/>
    </source>
</evidence>
<dbReference type="Proteomes" id="UP000000844">
    <property type="component" value="Chromosome"/>
</dbReference>
<dbReference type="PANTHER" id="PTHR45625">
    <property type="entry name" value="PEPTIDYL-PROLYL CIS-TRANS ISOMERASE-RELATED"/>
    <property type="match status" value="1"/>
</dbReference>
<keyword evidence="3" id="KW-0472">Membrane</keyword>
<keyword evidence="6" id="KW-1185">Reference proteome</keyword>
<accession>D3PZ42</accession>
<feature type="transmembrane region" description="Helical" evidence="3">
    <location>
        <begin position="68"/>
        <end position="89"/>
    </location>
</feature>
<dbReference type="Gene3D" id="2.40.100.10">
    <property type="entry name" value="Cyclophilin-like"/>
    <property type="match status" value="1"/>
</dbReference>
<dbReference type="PROSITE" id="PS50072">
    <property type="entry name" value="CSA_PPIASE_2"/>
    <property type="match status" value="1"/>
</dbReference>